<dbReference type="CDD" id="cd04892">
    <property type="entry name" value="ACT_AK-like_2"/>
    <property type="match status" value="1"/>
</dbReference>
<dbReference type="Pfam" id="PF03447">
    <property type="entry name" value="NAD_binding_3"/>
    <property type="match status" value="1"/>
</dbReference>
<evidence type="ECO:0000256" key="7">
    <source>
        <dbReference type="ARBA" id="ARBA00022605"/>
    </source>
</evidence>
<evidence type="ECO:0000256" key="6">
    <source>
        <dbReference type="ARBA" id="ARBA00005139"/>
    </source>
</evidence>
<dbReference type="InterPro" id="IPR042199">
    <property type="entry name" value="AsparK_Bifunc_asparK/hSer_DH"/>
</dbReference>
<dbReference type="InterPro" id="IPR049638">
    <property type="entry name" value="AK-HD"/>
</dbReference>
<name>A0A1I7E2P8_9ENTR</name>
<dbReference type="Pfam" id="PF00696">
    <property type="entry name" value="AA_kinase"/>
    <property type="match status" value="1"/>
</dbReference>
<comment type="similarity">
    <text evidence="15">In the C-terminal section; belongs to the homoserine dehydrogenase family.</text>
</comment>
<evidence type="ECO:0000259" key="16">
    <source>
        <dbReference type="Pfam" id="PF00696"/>
    </source>
</evidence>
<evidence type="ECO:0000256" key="11">
    <source>
        <dbReference type="ARBA" id="ARBA00023154"/>
    </source>
</evidence>
<evidence type="ECO:0000259" key="18">
    <source>
        <dbReference type="Pfam" id="PF03447"/>
    </source>
</evidence>
<keyword evidence="7 15" id="KW-0028">Amino-acid biosynthesis</keyword>
<dbReference type="GO" id="GO:0004072">
    <property type="term" value="F:aspartate kinase activity"/>
    <property type="evidence" value="ECO:0007669"/>
    <property type="project" value="UniProtKB-UniRule"/>
</dbReference>
<proteinExistence type="inferred from homology"/>
<keyword evidence="15" id="KW-0547">Nucleotide-binding</keyword>
<dbReference type="GO" id="GO:0009089">
    <property type="term" value="P:lysine biosynthetic process via diaminopimelate"/>
    <property type="evidence" value="ECO:0007669"/>
    <property type="project" value="UniProtKB-UniRule"/>
</dbReference>
<evidence type="ECO:0000256" key="14">
    <source>
        <dbReference type="ARBA" id="ARBA00049031"/>
    </source>
</evidence>
<dbReference type="Gene3D" id="3.30.70.260">
    <property type="match status" value="2"/>
</dbReference>
<dbReference type="InterPro" id="IPR001048">
    <property type="entry name" value="Asp/Glu/Uridylate_kinase"/>
</dbReference>
<dbReference type="SUPFAM" id="SSF53633">
    <property type="entry name" value="Carbamate kinase-like"/>
    <property type="match status" value="1"/>
</dbReference>
<evidence type="ECO:0000256" key="2">
    <source>
        <dbReference type="ARBA" id="ARBA00004766"/>
    </source>
</evidence>
<evidence type="ECO:0000256" key="8">
    <source>
        <dbReference type="ARBA" id="ARBA00022697"/>
    </source>
</evidence>
<keyword evidence="20" id="KW-1185">Reference proteome</keyword>
<keyword evidence="11" id="KW-0457">Lysine biosynthesis</keyword>
<keyword evidence="8" id="KW-0791">Threonine biosynthesis</keyword>
<keyword evidence="15" id="KW-0808">Transferase</keyword>
<dbReference type="InterPro" id="IPR005106">
    <property type="entry name" value="Asp/hSer_DH_NAD-bd"/>
</dbReference>
<comment type="pathway">
    <text evidence="4 15">Amino-acid biosynthesis; L-threonine biosynthesis; L-threonine from L-aspartate: step 3/5.</text>
</comment>
<dbReference type="PANTHER" id="PTHR43070:SF3">
    <property type="entry name" value="HOMOSERINE DEHYDROGENASE"/>
    <property type="match status" value="1"/>
</dbReference>
<evidence type="ECO:0000256" key="1">
    <source>
        <dbReference type="ARBA" id="ARBA00001920"/>
    </source>
</evidence>
<gene>
    <name evidence="19" type="ORF">SAMN05192562_10918</name>
</gene>
<evidence type="ECO:0000256" key="12">
    <source>
        <dbReference type="ARBA" id="ARBA00023167"/>
    </source>
</evidence>
<evidence type="ECO:0000256" key="5">
    <source>
        <dbReference type="ARBA" id="ARBA00005062"/>
    </source>
</evidence>
<evidence type="ECO:0000256" key="3">
    <source>
        <dbReference type="ARBA" id="ARBA00004986"/>
    </source>
</evidence>
<evidence type="ECO:0000256" key="13">
    <source>
        <dbReference type="ARBA" id="ARBA00048841"/>
    </source>
</evidence>
<dbReference type="SUPFAM" id="SSF51735">
    <property type="entry name" value="NAD(P)-binding Rossmann-fold domains"/>
    <property type="match status" value="1"/>
</dbReference>
<dbReference type="Gene3D" id="3.40.1160.10">
    <property type="entry name" value="Acetylglutamate kinase-like"/>
    <property type="match status" value="1"/>
</dbReference>
<dbReference type="SUPFAM" id="SSF55347">
    <property type="entry name" value="Glyceraldehyde-3-phosphate dehydrogenase-like, C-terminal domain"/>
    <property type="match status" value="1"/>
</dbReference>
<dbReference type="InterPro" id="IPR018042">
    <property type="entry name" value="Aspartate_kinase_CS"/>
</dbReference>
<dbReference type="GO" id="GO:0004412">
    <property type="term" value="F:homoserine dehydrogenase activity"/>
    <property type="evidence" value="ECO:0007669"/>
    <property type="project" value="UniProtKB-UniRule"/>
</dbReference>
<dbReference type="EC" id="2.7.2.4" evidence="15"/>
<keyword evidence="10 15" id="KW-0560">Oxidoreductase</keyword>
<dbReference type="InterPro" id="IPR001342">
    <property type="entry name" value="HDH_cat"/>
</dbReference>
<keyword evidence="15 19" id="KW-0418">Kinase</keyword>
<dbReference type="InterPro" id="IPR036291">
    <property type="entry name" value="NAD(P)-bd_dom_sf"/>
</dbReference>
<dbReference type="GO" id="GO:0009088">
    <property type="term" value="P:threonine biosynthetic process"/>
    <property type="evidence" value="ECO:0007669"/>
    <property type="project" value="UniProtKB-UniRule"/>
</dbReference>
<dbReference type="CDD" id="cd04257">
    <property type="entry name" value="AAK_AK-HSDH"/>
    <property type="match status" value="1"/>
</dbReference>
<dbReference type="UniPathway" id="UPA00051">
    <property type="reaction ID" value="UER00462"/>
</dbReference>
<dbReference type="Gene3D" id="3.40.50.720">
    <property type="entry name" value="NAD(P)-binding Rossmann-like Domain"/>
    <property type="match status" value="1"/>
</dbReference>
<evidence type="ECO:0000259" key="17">
    <source>
        <dbReference type="Pfam" id="PF00742"/>
    </source>
</evidence>
<comment type="pathway">
    <text evidence="5 15">Amino-acid biosynthesis; L-methionine biosynthesis via de novo pathway; L-homoserine from L-aspartate: step 3/3.</text>
</comment>
<dbReference type="FunFam" id="3.30.360.10:FF:000006">
    <property type="entry name" value="Bifunctional aspartokinase/homoserine dehydrogenase"/>
    <property type="match status" value="1"/>
</dbReference>
<comment type="subunit">
    <text evidence="15">Homotetramer.</text>
</comment>
<dbReference type="OrthoDB" id="9799110at2"/>
<feature type="domain" description="Homoserine dehydrogenase catalytic" evidence="17">
    <location>
        <begin position="608"/>
        <end position="803"/>
    </location>
</feature>
<evidence type="ECO:0000256" key="15">
    <source>
        <dbReference type="PIRNR" id="PIRNR000727"/>
    </source>
</evidence>
<evidence type="ECO:0000256" key="10">
    <source>
        <dbReference type="ARBA" id="ARBA00023002"/>
    </source>
</evidence>
<comment type="cofactor">
    <cofactor evidence="1">
        <name>a metal cation</name>
        <dbReference type="ChEBI" id="CHEBI:25213"/>
    </cofactor>
</comment>
<evidence type="ECO:0000313" key="20">
    <source>
        <dbReference type="Proteomes" id="UP000199187"/>
    </source>
</evidence>
<evidence type="ECO:0000313" key="19">
    <source>
        <dbReference type="EMBL" id="SFU18176.1"/>
    </source>
</evidence>
<dbReference type="GO" id="GO:0050661">
    <property type="term" value="F:NADP binding"/>
    <property type="evidence" value="ECO:0007669"/>
    <property type="project" value="UniProtKB-UniRule"/>
</dbReference>
<reference evidence="20" key="1">
    <citation type="submission" date="2016-10" db="EMBL/GenBank/DDBJ databases">
        <authorList>
            <person name="Varghese N."/>
            <person name="Submissions S."/>
        </authorList>
    </citation>
    <scope>NUCLEOTIDE SEQUENCE [LARGE SCALE GENOMIC DNA]</scope>
    <source>
        <strain evidence="20">Ah-143</strain>
    </source>
</reference>
<dbReference type="NCBIfam" id="NF007003">
    <property type="entry name" value="PRK09466.1"/>
    <property type="match status" value="1"/>
</dbReference>
<comment type="pathway">
    <text evidence="6 15">Amino-acid biosynthesis; L-threonine biosynthesis; L-threonine from L-aspartate: step 1/5.</text>
</comment>
<dbReference type="Proteomes" id="UP000199187">
    <property type="component" value="Unassembled WGS sequence"/>
</dbReference>
<dbReference type="PROSITE" id="PS01042">
    <property type="entry name" value="HOMOSER_DHGENASE"/>
    <property type="match status" value="1"/>
</dbReference>
<dbReference type="PANTHER" id="PTHR43070">
    <property type="match status" value="1"/>
</dbReference>
<sequence length="810" mass="88617">MSVIAQAGTKARQLHKFGGSSLADVKCYLRVAGIMAEYSQPGDMMVVSAAGSTTNQLINWLKLSQTDRLSAHQVQQSLRRYQSDLIGGLLPADVADGLTSEFIHDLEHLAALLDGGITDAVYAEVVGHGEIWSARLMAAVLNQQGLDAAWLDAREFLRAERSAQPQVNEGASYPLLQQKLAQHPGKRIVVTGFISRNEAGETVLLGRNGSDYSATQIGALGDVSRVTIWSDVAGVYSADPRKVKDACLLPLLRLDEASELARLAAPVLHARTLQPVSGSNIDLQLRCSYNPDQGSTRIERVLASGTGARIVTSHDDVCLIELLVPGGQDFKLAQKEIDLLLKRAQARPLAVGAHADRNLLQLCYTSEVVDSVFKLLDEAGLPGELRLRQGLALVAMVGAGVCRNPLHSHRFWQQLKGQPVEFIWQSDEGISLVAVLRVGPTENLIQGLHQSLFRAEKRIGLMLFGKGNIGSRWLELFSREQSALSARTGFEFVLAGVVDSRRSLLNYDGLDASRALAFFNDEAVEQDEESLFLWMRAHPYDDLVVLDVTASEQLAGQYLDFASHGFHVISANKLAGASTTNNYRQIHDAFEKTGRHWLYNATVGAGLPVNHTVRDLRDSGDAILAISGIFSGTLSWLFLQFDGTVPFTDLVDQAWQQGLTEPDPRVDLAGKDVMRKLVILAREAGYDIEPEQVRVESLVPPHCEEGSVDHFFENGDELNEQMVQRLEAAREMGLVLRYVARFDASGKARVGVEAVRLEHPLAAVLPGDNVFAIESRWYRDNPLVIRGPGAGRDVTAGAIQSDINRLAQLL</sequence>
<comment type="pathway">
    <text evidence="2 15">Amino-acid biosynthesis; L-lysine biosynthesis via DAP pathway; (S)-tetrahydrodipicolinate from L-aspartate: step 1/4.</text>
</comment>
<comment type="similarity">
    <text evidence="15">In the N-terminal section; belongs to the aspartokinase family.</text>
</comment>
<dbReference type="InterPro" id="IPR011147">
    <property type="entry name" value="Bifunc_Aspkin/hSer_DH"/>
</dbReference>
<keyword evidence="15" id="KW-0067">ATP-binding</keyword>
<accession>A0A1I7E2P8</accession>
<dbReference type="InterPro" id="IPR036393">
    <property type="entry name" value="AceGlu_kinase-like_sf"/>
</dbReference>
<dbReference type="RefSeq" id="WP_090125993.1">
    <property type="nucleotide sequence ID" value="NZ_CP045300.1"/>
</dbReference>
<comment type="pathway">
    <text evidence="3 15">Amino-acid biosynthesis; L-methionine biosynthesis via de novo pathway; L-homoserine from L-aspartate: step 1/3.</text>
</comment>
<dbReference type="UniPathway" id="UPA00034">
    <property type="reaction ID" value="UER00015"/>
</dbReference>
<dbReference type="InterPro" id="IPR041743">
    <property type="entry name" value="AK-HSDH_N"/>
</dbReference>
<dbReference type="Gene3D" id="1.20.120.1320">
    <property type="entry name" value="Aspartokinase, catalytic domain"/>
    <property type="match status" value="1"/>
</dbReference>
<feature type="domain" description="Aspartate/glutamate/uridylate kinase" evidence="16">
    <location>
        <begin position="12"/>
        <end position="284"/>
    </location>
</feature>
<dbReference type="PIRSF" id="PIRSF000727">
    <property type="entry name" value="ThrA"/>
    <property type="match status" value="1"/>
</dbReference>
<dbReference type="AlphaFoldDB" id="A0A1I7E2P8"/>
<dbReference type="UniPathway" id="UPA00050">
    <property type="reaction ID" value="UER00063"/>
</dbReference>
<dbReference type="GO" id="GO:0009086">
    <property type="term" value="P:methionine biosynthetic process"/>
    <property type="evidence" value="ECO:0007669"/>
    <property type="project" value="UniProtKB-KW"/>
</dbReference>
<dbReference type="EC" id="1.1.1.3" evidence="15"/>
<keyword evidence="12" id="KW-0486">Methionine biosynthesis</keyword>
<feature type="domain" description="Aspartate/homoserine dehydrogenase NAD-binding" evidence="18">
    <location>
        <begin position="465"/>
        <end position="600"/>
    </location>
</feature>
<dbReference type="Pfam" id="PF00742">
    <property type="entry name" value="Homoserine_dh"/>
    <property type="match status" value="1"/>
</dbReference>
<dbReference type="Gene3D" id="3.30.360.10">
    <property type="entry name" value="Dihydrodipicolinate Reductase, domain 2"/>
    <property type="match status" value="1"/>
</dbReference>
<dbReference type="InterPro" id="IPR019811">
    <property type="entry name" value="HDH_CS"/>
</dbReference>
<dbReference type="PROSITE" id="PS00324">
    <property type="entry name" value="ASPARTOKINASE"/>
    <property type="match status" value="1"/>
</dbReference>
<organism evidence="19 20">
    <name type="scientific">Kosakonia arachidis</name>
    <dbReference type="NCBI Taxonomy" id="551989"/>
    <lineage>
        <taxon>Bacteria</taxon>
        <taxon>Pseudomonadati</taxon>
        <taxon>Pseudomonadota</taxon>
        <taxon>Gammaproteobacteria</taxon>
        <taxon>Enterobacterales</taxon>
        <taxon>Enterobacteriaceae</taxon>
        <taxon>Kosakonia</taxon>
    </lineage>
</organism>
<comment type="catalytic activity">
    <reaction evidence="15">
        <text>L-aspartate + ATP = 4-phospho-L-aspartate + ADP</text>
        <dbReference type="Rhea" id="RHEA:23776"/>
        <dbReference type="ChEBI" id="CHEBI:29991"/>
        <dbReference type="ChEBI" id="CHEBI:30616"/>
        <dbReference type="ChEBI" id="CHEBI:57535"/>
        <dbReference type="ChEBI" id="CHEBI:456216"/>
        <dbReference type="EC" id="2.7.2.4"/>
    </reaction>
</comment>
<keyword evidence="9 15" id="KW-0521">NADP</keyword>
<dbReference type="FunFam" id="3.40.50.720:FF:000124">
    <property type="entry name" value="Bifunctional aspartokinase/homoserine dehydrogenase"/>
    <property type="match status" value="1"/>
</dbReference>
<comment type="catalytic activity">
    <reaction evidence="13">
        <text>L-homoserine + NADP(+) = L-aspartate 4-semialdehyde + NADPH + H(+)</text>
        <dbReference type="Rhea" id="RHEA:15761"/>
        <dbReference type="ChEBI" id="CHEBI:15378"/>
        <dbReference type="ChEBI" id="CHEBI:57476"/>
        <dbReference type="ChEBI" id="CHEBI:57783"/>
        <dbReference type="ChEBI" id="CHEBI:58349"/>
        <dbReference type="ChEBI" id="CHEBI:537519"/>
        <dbReference type="EC" id="1.1.1.3"/>
    </reaction>
    <physiologicalReaction direction="right-to-left" evidence="13">
        <dbReference type="Rhea" id="RHEA:15763"/>
    </physiologicalReaction>
</comment>
<dbReference type="GO" id="GO:0009090">
    <property type="term" value="P:homoserine biosynthetic process"/>
    <property type="evidence" value="ECO:0007669"/>
    <property type="project" value="UniProtKB-ARBA"/>
</dbReference>
<evidence type="ECO:0000256" key="9">
    <source>
        <dbReference type="ARBA" id="ARBA00022857"/>
    </source>
</evidence>
<dbReference type="EMBL" id="FPAU01000009">
    <property type="protein sequence ID" value="SFU18176.1"/>
    <property type="molecule type" value="Genomic_DNA"/>
</dbReference>
<comment type="catalytic activity">
    <reaction evidence="14">
        <text>L-homoserine + NAD(+) = L-aspartate 4-semialdehyde + NADH + H(+)</text>
        <dbReference type="Rhea" id="RHEA:15757"/>
        <dbReference type="ChEBI" id="CHEBI:15378"/>
        <dbReference type="ChEBI" id="CHEBI:57476"/>
        <dbReference type="ChEBI" id="CHEBI:57540"/>
        <dbReference type="ChEBI" id="CHEBI:57945"/>
        <dbReference type="ChEBI" id="CHEBI:537519"/>
        <dbReference type="EC" id="1.1.1.3"/>
    </reaction>
    <physiologicalReaction direction="right-to-left" evidence="14">
        <dbReference type="Rhea" id="RHEA:15759"/>
    </physiologicalReaction>
</comment>
<protein>
    <recommendedName>
        <fullName evidence="15">Bifunctional aspartokinase/homoserine dehydrogenase</fullName>
    </recommendedName>
    <domain>
        <recommendedName>
            <fullName evidence="15">Aspartokinase</fullName>
            <ecNumber evidence="15">2.7.2.4</ecNumber>
        </recommendedName>
    </domain>
    <domain>
        <recommendedName>
            <fullName evidence="15">Homoserine dehydrogenase</fullName>
            <ecNumber evidence="15">1.1.1.3</ecNumber>
        </recommendedName>
    </domain>
</protein>
<evidence type="ECO:0000256" key="4">
    <source>
        <dbReference type="ARBA" id="ARBA00005056"/>
    </source>
</evidence>
<dbReference type="GO" id="GO:0005524">
    <property type="term" value="F:ATP binding"/>
    <property type="evidence" value="ECO:0007669"/>
    <property type="project" value="UniProtKB-UniRule"/>
</dbReference>